<feature type="transmembrane region" description="Helical" evidence="4">
    <location>
        <begin position="101"/>
        <end position="119"/>
    </location>
</feature>
<dbReference type="PROSITE" id="PS50887">
    <property type="entry name" value="GGDEF"/>
    <property type="match status" value="1"/>
</dbReference>
<dbReference type="PROSITE" id="PS50839">
    <property type="entry name" value="CHASE"/>
    <property type="match status" value="1"/>
</dbReference>
<feature type="transmembrane region" description="Helical" evidence="4">
    <location>
        <begin position="32"/>
        <end position="50"/>
    </location>
</feature>
<dbReference type="InterPro" id="IPR050469">
    <property type="entry name" value="Diguanylate_Cyclase"/>
</dbReference>
<dbReference type="Pfam" id="PF03924">
    <property type="entry name" value="CHASE"/>
    <property type="match status" value="1"/>
</dbReference>
<dbReference type="Pfam" id="PF00990">
    <property type="entry name" value="GGDEF"/>
    <property type="match status" value="1"/>
</dbReference>
<dbReference type="InterPro" id="IPR043128">
    <property type="entry name" value="Rev_trsase/Diguanyl_cyclase"/>
</dbReference>
<dbReference type="NCBIfam" id="TIGR00254">
    <property type="entry name" value="GGDEF"/>
    <property type="match status" value="1"/>
</dbReference>
<evidence type="ECO:0000259" key="6">
    <source>
        <dbReference type="PROSITE" id="PS50887"/>
    </source>
</evidence>
<dbReference type="PANTHER" id="PTHR45138:SF9">
    <property type="entry name" value="DIGUANYLATE CYCLASE DGCM-RELATED"/>
    <property type="match status" value="1"/>
</dbReference>
<feature type="transmembrane region" description="Helical" evidence="4">
    <location>
        <begin position="165"/>
        <end position="185"/>
    </location>
</feature>
<evidence type="ECO:0000313" key="7">
    <source>
        <dbReference type="EMBL" id="MCG6657599.1"/>
    </source>
</evidence>
<evidence type="ECO:0000259" key="5">
    <source>
        <dbReference type="PROSITE" id="PS50839"/>
    </source>
</evidence>
<protein>
    <recommendedName>
        <fullName evidence="1">diguanylate cyclase</fullName>
        <ecNumber evidence="1">2.7.7.65</ecNumber>
    </recommendedName>
</protein>
<dbReference type="InterPro" id="IPR006189">
    <property type="entry name" value="CHASE_dom"/>
</dbReference>
<proteinExistence type="predicted"/>
<dbReference type="CDD" id="cd01949">
    <property type="entry name" value="GGDEF"/>
    <property type="match status" value="1"/>
</dbReference>
<dbReference type="SMART" id="SM01079">
    <property type="entry name" value="CHASE"/>
    <property type="match status" value="1"/>
</dbReference>
<dbReference type="InterPro" id="IPR000160">
    <property type="entry name" value="GGDEF_dom"/>
</dbReference>
<comment type="caution">
    <text evidence="7">The sequence shown here is derived from an EMBL/GenBank/DDBJ whole genome shotgun (WGS) entry which is preliminary data.</text>
</comment>
<evidence type="ECO:0000256" key="3">
    <source>
        <dbReference type="SAM" id="Coils"/>
    </source>
</evidence>
<dbReference type="Gene3D" id="3.30.70.270">
    <property type="match status" value="1"/>
</dbReference>
<keyword evidence="3" id="KW-0175">Coiled coil</keyword>
<keyword evidence="4" id="KW-1133">Transmembrane helix</keyword>
<feature type="transmembrane region" description="Helical" evidence="4">
    <location>
        <begin position="57"/>
        <end position="76"/>
    </location>
</feature>
<dbReference type="InterPro" id="IPR029787">
    <property type="entry name" value="Nucleotide_cyclase"/>
</dbReference>
<evidence type="ECO:0000256" key="1">
    <source>
        <dbReference type="ARBA" id="ARBA00012528"/>
    </source>
</evidence>
<evidence type="ECO:0000256" key="4">
    <source>
        <dbReference type="SAM" id="Phobius"/>
    </source>
</evidence>
<evidence type="ECO:0000256" key="2">
    <source>
        <dbReference type="ARBA" id="ARBA00034247"/>
    </source>
</evidence>
<organism evidence="7 8">
    <name type="scientific">Billgrantia campisalis</name>
    <dbReference type="NCBI Taxonomy" id="74661"/>
    <lineage>
        <taxon>Bacteria</taxon>
        <taxon>Pseudomonadati</taxon>
        <taxon>Pseudomonadota</taxon>
        <taxon>Gammaproteobacteria</taxon>
        <taxon>Oceanospirillales</taxon>
        <taxon>Halomonadaceae</taxon>
        <taxon>Billgrantia</taxon>
    </lineage>
</organism>
<comment type="catalytic activity">
    <reaction evidence="2">
        <text>2 GTP = 3',3'-c-di-GMP + 2 diphosphate</text>
        <dbReference type="Rhea" id="RHEA:24898"/>
        <dbReference type="ChEBI" id="CHEBI:33019"/>
        <dbReference type="ChEBI" id="CHEBI:37565"/>
        <dbReference type="ChEBI" id="CHEBI:58805"/>
        <dbReference type="EC" id="2.7.7.65"/>
    </reaction>
</comment>
<reference evidence="7 8" key="1">
    <citation type="submission" date="2020-05" db="EMBL/GenBank/DDBJ databases">
        <title>Comparative genomic analysis of denitrifying bacteria from Halomonas genus.</title>
        <authorList>
            <person name="Wang L."/>
            <person name="Shao Z."/>
        </authorList>
    </citation>
    <scope>NUCLEOTIDE SEQUENCE [LARGE SCALE GENOMIC DNA]</scope>
    <source>
        <strain evidence="7 8">A4</strain>
    </source>
</reference>
<feature type="coiled-coil region" evidence="3">
    <location>
        <begin position="459"/>
        <end position="489"/>
    </location>
</feature>
<name>A0ABS9P802_9GAMM</name>
<dbReference type="RefSeq" id="WP_238976745.1">
    <property type="nucleotide sequence ID" value="NZ_JABFUC010000005.1"/>
</dbReference>
<keyword evidence="4" id="KW-0812">Transmembrane</keyword>
<feature type="transmembrane region" description="Helical" evidence="4">
    <location>
        <begin position="192"/>
        <end position="209"/>
    </location>
</feature>
<feature type="transmembrane region" description="Helical" evidence="4">
    <location>
        <begin position="131"/>
        <end position="150"/>
    </location>
</feature>
<feature type="domain" description="CHASE" evidence="5">
    <location>
        <begin position="289"/>
        <end position="372"/>
    </location>
</feature>
<accession>A0ABS9P802</accession>
<keyword evidence="4" id="KW-0472">Membrane</keyword>
<dbReference type="EC" id="2.7.7.65" evidence="1"/>
<dbReference type="Proteomes" id="UP000814385">
    <property type="component" value="Unassembled WGS sequence"/>
</dbReference>
<dbReference type="SUPFAM" id="SSF55073">
    <property type="entry name" value="Nucleotide cyclase"/>
    <property type="match status" value="1"/>
</dbReference>
<dbReference type="SMART" id="SM00267">
    <property type="entry name" value="GGDEF"/>
    <property type="match status" value="1"/>
</dbReference>
<sequence>MFRPAIPITGGVLILAILSALAAVFDGDTMALSLLGPIGLVALAQLAMLLRRTLSAWLLLVAALSFLGITLLSYLLPEYWVSLAQWDRASAWLFGGIPLDAWRPALSVTLCLMALAINVAIRSRAVYGGPLLAGIALLLLLMQLIASLIGSDYVVPYAAAPREQLLLWGLLAGQVLAALPGWRAGALIIQRTLWLALALAAMVMLFWYQQKQLTEEQLRAQVQTTGQQLADRLTREIDEHLSAMQRFANFWTLFDRPPSQAEWGHQAAPFHRDFRYFLNIAFIDPDSRVRRIYPHSDINRQALGVRLFDAQPQGRAALSQALIEQRTGRTGVIELLQGVPGIIHYLPIPLDERQTLGAVAMVVSLPLLADTLFQQTDTRQFALSLYAGQGERELLSHWPEAALGPWQYAARLDVAGQPLELRIQPSRASLVQQLPRHPAVSLVIGLTLAYLLYLMRHAYASLARQHRAAHAANAELRREIRTRTQLQKEVEWLASHDELTRLPNRRLFLDTLKANAEQLPLSVMICDIDHFKRINDHHGHLVGDRFLNQLGKIGHEIIESHGGLFARYGGEEFVACLPGTPAEQAMMAAEQIRLGLQAANLLHHDGKPLTISIGVVTQVAGAVELASLMQAADDALYRAKAEGRNRVILAHSDHGILSDS</sequence>
<feature type="domain" description="GGDEF" evidence="6">
    <location>
        <begin position="519"/>
        <end position="652"/>
    </location>
</feature>
<evidence type="ECO:0000313" key="8">
    <source>
        <dbReference type="Proteomes" id="UP000814385"/>
    </source>
</evidence>
<dbReference type="EMBL" id="JABFUC010000005">
    <property type="protein sequence ID" value="MCG6657599.1"/>
    <property type="molecule type" value="Genomic_DNA"/>
</dbReference>
<gene>
    <name evidence="7" type="ORF">HOP52_07460</name>
</gene>
<keyword evidence="8" id="KW-1185">Reference proteome</keyword>
<dbReference type="PANTHER" id="PTHR45138">
    <property type="entry name" value="REGULATORY COMPONENTS OF SENSORY TRANSDUCTION SYSTEM"/>
    <property type="match status" value="1"/>
</dbReference>